<dbReference type="RefSeq" id="XP_018391771.1">
    <property type="nucleotide sequence ID" value="XM_018524070.1"/>
</dbReference>
<reference evidence="7 8" key="1">
    <citation type="submission" date="2016-05" db="EMBL/GenBank/DDBJ databases">
        <title>Comparative analysis of secretome profiles of manganese(II)-oxidizing ascomycete fungi.</title>
        <authorList>
            <consortium name="DOE Joint Genome Institute"/>
            <person name="Zeiner C.A."/>
            <person name="Purvine S.O."/>
            <person name="Zink E.M."/>
            <person name="Wu S."/>
            <person name="Pasa-Tolic L."/>
            <person name="Chaput D.L."/>
            <person name="Haridas S."/>
            <person name="Grigoriev I.V."/>
            <person name="Santelli C.M."/>
            <person name="Hansel C.M."/>
        </authorList>
    </citation>
    <scope>NUCLEOTIDE SEQUENCE [LARGE SCALE GENOMIC DNA]</scope>
    <source>
        <strain evidence="7 8">SRC1lrK2f</strain>
    </source>
</reference>
<proteinExistence type="inferred from homology"/>
<dbReference type="Pfam" id="PF04140">
    <property type="entry name" value="ICMT"/>
    <property type="match status" value="1"/>
</dbReference>
<keyword evidence="5" id="KW-0489">Methyltransferase</keyword>
<dbReference type="Proteomes" id="UP000077248">
    <property type="component" value="Unassembled WGS sequence"/>
</dbReference>
<feature type="transmembrane region" description="Helical" evidence="5">
    <location>
        <begin position="118"/>
        <end position="142"/>
    </location>
</feature>
<feature type="chain" id="PRO_5008060138" description="Protein-S-isoprenylcysteine O-methyltransferase" evidence="6">
    <location>
        <begin position="20"/>
        <end position="174"/>
    </location>
</feature>
<evidence type="ECO:0000256" key="1">
    <source>
        <dbReference type="ARBA" id="ARBA00004141"/>
    </source>
</evidence>
<keyword evidence="6" id="KW-0732">Signal</keyword>
<dbReference type="EC" id="2.1.1.100" evidence="5"/>
<dbReference type="GO" id="GO:0005789">
    <property type="term" value="C:endoplasmic reticulum membrane"/>
    <property type="evidence" value="ECO:0007669"/>
    <property type="project" value="UniProtKB-SubCell"/>
</dbReference>
<dbReference type="KEGG" id="aalt:CC77DRAFT_1015661"/>
<sequence length="174" mass="19185">MPVLLPPLYLAFLATQLYALRIHCPHPPSGLVYPTSIQVLKFFSVVAGSLSWTLIVSLPTSTAIGTTVVIAFFPSSSLLLTWTALTTLSRTFSVIFGRVTPKYIVSTAPFAHVRHPTYISYASELLGAVFFILASYLPTYFSKRIDIEGTGLSMPVRCVGLVTMVAGFMWLYRR</sequence>
<dbReference type="InterPro" id="IPR007269">
    <property type="entry name" value="ICMT_MeTrfase"/>
</dbReference>
<name>A0A177E4K0_ALTAL</name>
<evidence type="ECO:0000313" key="8">
    <source>
        <dbReference type="Proteomes" id="UP000077248"/>
    </source>
</evidence>
<dbReference type="GO" id="GO:0004671">
    <property type="term" value="F:protein C-terminal S-isoprenylcysteine carboxyl O-methyltransferase activity"/>
    <property type="evidence" value="ECO:0007669"/>
    <property type="project" value="UniProtKB-EC"/>
</dbReference>
<comment type="catalytic activity">
    <reaction evidence="5">
        <text>[protein]-C-terminal S-[(2E,6E)-farnesyl]-L-cysteine + S-adenosyl-L-methionine = [protein]-C-terminal S-[(2E,6E)-farnesyl]-L-cysteine methyl ester + S-adenosyl-L-homocysteine</text>
        <dbReference type="Rhea" id="RHEA:21672"/>
        <dbReference type="Rhea" id="RHEA-COMP:12125"/>
        <dbReference type="Rhea" id="RHEA-COMP:12126"/>
        <dbReference type="ChEBI" id="CHEBI:57856"/>
        <dbReference type="ChEBI" id="CHEBI:59789"/>
        <dbReference type="ChEBI" id="CHEBI:90510"/>
        <dbReference type="ChEBI" id="CHEBI:90511"/>
        <dbReference type="EC" id="2.1.1.100"/>
    </reaction>
</comment>
<dbReference type="VEuPathDB" id="FungiDB:CC77DRAFT_1015661"/>
<keyword evidence="5" id="KW-0949">S-adenosyl-L-methionine</keyword>
<keyword evidence="5" id="KW-0808">Transferase</keyword>
<keyword evidence="4 5" id="KW-0472">Membrane</keyword>
<comment type="subcellular location">
    <subcellularLocation>
        <location evidence="5">Endoplasmic reticulum membrane</location>
        <topology evidence="5">Multi-pass membrane protein</topology>
    </subcellularLocation>
    <subcellularLocation>
        <location evidence="1">Membrane</location>
        <topology evidence="1">Multi-pass membrane protein</topology>
    </subcellularLocation>
</comment>
<comment type="similarity">
    <text evidence="5">Belongs to the class VI-like SAM-binding methyltransferase superfamily. Isoprenylcysteine carboxyl methyltransferase family.</text>
</comment>
<dbReference type="GeneID" id="29109664"/>
<keyword evidence="3 5" id="KW-1133">Transmembrane helix</keyword>
<evidence type="ECO:0000256" key="5">
    <source>
        <dbReference type="RuleBase" id="RU362022"/>
    </source>
</evidence>
<dbReference type="EMBL" id="KV441469">
    <property type="protein sequence ID" value="OAG26350.1"/>
    <property type="molecule type" value="Genomic_DNA"/>
</dbReference>
<dbReference type="AlphaFoldDB" id="A0A177E4K0"/>
<protein>
    <recommendedName>
        <fullName evidence="5">Protein-S-isoprenylcysteine O-methyltransferase</fullName>
        <ecNumber evidence="5">2.1.1.100</ecNumber>
    </recommendedName>
</protein>
<evidence type="ECO:0000256" key="2">
    <source>
        <dbReference type="ARBA" id="ARBA00022692"/>
    </source>
</evidence>
<dbReference type="STRING" id="5599.A0A177E4K0"/>
<comment type="caution">
    <text evidence="5">Lacks conserved residue(s) required for the propagation of feature annotation.</text>
</comment>
<organism evidence="7 8">
    <name type="scientific">Alternaria alternata</name>
    <name type="common">Alternaria rot fungus</name>
    <name type="synonym">Torula alternata</name>
    <dbReference type="NCBI Taxonomy" id="5599"/>
    <lineage>
        <taxon>Eukaryota</taxon>
        <taxon>Fungi</taxon>
        <taxon>Dikarya</taxon>
        <taxon>Ascomycota</taxon>
        <taxon>Pezizomycotina</taxon>
        <taxon>Dothideomycetes</taxon>
        <taxon>Pleosporomycetidae</taxon>
        <taxon>Pleosporales</taxon>
        <taxon>Pleosporineae</taxon>
        <taxon>Pleosporaceae</taxon>
        <taxon>Alternaria</taxon>
        <taxon>Alternaria sect. Alternaria</taxon>
        <taxon>Alternaria alternata complex</taxon>
    </lineage>
</organism>
<keyword evidence="2 5" id="KW-0812">Transmembrane</keyword>
<evidence type="ECO:0000256" key="6">
    <source>
        <dbReference type="SAM" id="SignalP"/>
    </source>
</evidence>
<keyword evidence="8" id="KW-1185">Reference proteome</keyword>
<keyword evidence="5" id="KW-0256">Endoplasmic reticulum</keyword>
<feature type="transmembrane region" description="Helical" evidence="5">
    <location>
        <begin position="154"/>
        <end position="172"/>
    </location>
</feature>
<feature type="signal peptide" evidence="6">
    <location>
        <begin position="1"/>
        <end position="19"/>
    </location>
</feature>
<evidence type="ECO:0000256" key="4">
    <source>
        <dbReference type="ARBA" id="ARBA00023136"/>
    </source>
</evidence>
<evidence type="ECO:0000256" key="3">
    <source>
        <dbReference type="ARBA" id="ARBA00022989"/>
    </source>
</evidence>
<evidence type="ECO:0000313" key="7">
    <source>
        <dbReference type="EMBL" id="OAG26350.1"/>
    </source>
</evidence>
<accession>A0A177E4K0</accession>
<dbReference type="GO" id="GO:0032259">
    <property type="term" value="P:methylation"/>
    <property type="evidence" value="ECO:0007669"/>
    <property type="project" value="UniProtKB-KW"/>
</dbReference>
<gene>
    <name evidence="7" type="ORF">CC77DRAFT_1015661</name>
</gene>